<gene>
    <name evidence="1" type="ORF">EGH24_02325</name>
</gene>
<proteinExistence type="predicted"/>
<keyword evidence="2" id="KW-1185">Reference proteome</keyword>
<comment type="caution">
    <text evidence="1">The sequence shown here is derived from an EMBL/GenBank/DDBJ whole genome shotgun (WGS) entry which is preliminary data.</text>
</comment>
<dbReference type="RefSeq" id="WP_142978564.1">
    <property type="nucleotide sequence ID" value="NZ_RKLU01000001.1"/>
</dbReference>
<dbReference type="EMBL" id="RKLU01000001">
    <property type="protein sequence ID" value="TQQ83647.1"/>
    <property type="molecule type" value="Genomic_DNA"/>
</dbReference>
<name>A0A8J8PBH5_9EURY</name>
<accession>A0A8J8PBH5</accession>
<evidence type="ECO:0000313" key="2">
    <source>
        <dbReference type="Proteomes" id="UP000705823"/>
    </source>
</evidence>
<dbReference type="Proteomes" id="UP000705823">
    <property type="component" value="Unassembled WGS sequence"/>
</dbReference>
<evidence type="ECO:0000313" key="1">
    <source>
        <dbReference type="EMBL" id="TQQ83647.1"/>
    </source>
</evidence>
<dbReference type="AlphaFoldDB" id="A0A8J8PBH5"/>
<protein>
    <submittedName>
        <fullName evidence="1">Uncharacterized protein</fullName>
    </submittedName>
</protein>
<organism evidence="1 2">
    <name type="scientific">Halonotius terrestris</name>
    <dbReference type="NCBI Taxonomy" id="2487750"/>
    <lineage>
        <taxon>Archaea</taxon>
        <taxon>Methanobacteriati</taxon>
        <taxon>Methanobacteriota</taxon>
        <taxon>Stenosarchaea group</taxon>
        <taxon>Halobacteria</taxon>
        <taxon>Halobacteriales</taxon>
        <taxon>Haloferacaceae</taxon>
        <taxon>Halonotius</taxon>
    </lineage>
</organism>
<sequence length="213" mass="24229">MSSSSIRRTKLPDYEGSPELLEQLSNGGISVKDFHHKSVSPLCENYPFSSQTVYRGELSYEEESMWDTGRTIPIDFEYRTESEMFILNFDVDIPSVDDIIKRLNTAAPNGVRIHQNLTVNRQSLWKFLQGADKIIDISIINDHGEEVPFDELETTSKSEIIGSHPVEEATVAFSYGDEKILAHYESGSLNINSDWEQATEYIVQLFERDVIAD</sequence>
<reference evidence="1" key="1">
    <citation type="submission" date="2019-02" db="EMBL/GenBank/DDBJ databases">
        <title>Halonotius sp. a new haloarchaeum isolated from saline soil.</title>
        <authorList>
            <person name="Duran-Viseras A."/>
            <person name="Sanchez-Porro C."/>
            <person name="Ventosa A."/>
        </authorList>
    </citation>
    <scope>NUCLEOTIDE SEQUENCE</scope>
    <source>
        <strain evidence="1">F15B</strain>
    </source>
</reference>
<dbReference type="OrthoDB" id="342613at2157"/>